<evidence type="ECO:0000256" key="6">
    <source>
        <dbReference type="ARBA" id="ARBA00023014"/>
    </source>
</evidence>
<organism evidence="8 9">
    <name type="scientific">Methanospirillum lacunae</name>
    <dbReference type="NCBI Taxonomy" id="668570"/>
    <lineage>
        <taxon>Archaea</taxon>
        <taxon>Methanobacteriati</taxon>
        <taxon>Methanobacteriota</taxon>
        <taxon>Stenosarchaea group</taxon>
        <taxon>Methanomicrobia</taxon>
        <taxon>Methanomicrobiales</taxon>
        <taxon>Methanospirillaceae</taxon>
        <taxon>Methanospirillum</taxon>
    </lineage>
</organism>
<dbReference type="SUPFAM" id="SSF56770">
    <property type="entry name" value="HydA/Nqo6-like"/>
    <property type="match status" value="1"/>
</dbReference>
<keyword evidence="4" id="KW-0479">Metal-binding</keyword>
<evidence type="ECO:0000256" key="3">
    <source>
        <dbReference type="ARBA" id="ARBA00022485"/>
    </source>
</evidence>
<dbReference type="EMBL" id="QGMY01000007">
    <property type="protein sequence ID" value="PWR72274.1"/>
    <property type="molecule type" value="Genomic_DNA"/>
</dbReference>
<reference evidence="8 9" key="1">
    <citation type="submission" date="2018-05" db="EMBL/GenBank/DDBJ databases">
        <title>Draft genome of Methanospirillum lacunae Ki8-1.</title>
        <authorList>
            <person name="Dueholm M.S."/>
            <person name="Nielsen P.H."/>
            <person name="Bakmann L.F."/>
            <person name="Otzen D.E."/>
        </authorList>
    </citation>
    <scope>NUCLEOTIDE SEQUENCE [LARGE SCALE GENOMIC DNA]</scope>
    <source>
        <strain evidence="8 9">Ki8-1</strain>
    </source>
</reference>
<feature type="domain" description="NADH:ubiquinone oxidoreductase-like 20kDa subunit" evidence="7">
    <location>
        <begin position="22"/>
        <end position="134"/>
    </location>
</feature>
<sequence>MSLSGTFLKKSPWVYHAHAGGCNGCDLEILASFAPRYDLERLGIKLVASPRFADILLVTGPVPLHTKPFLERIYAQTPTPKKVVAMGACGCSGGVFVDNENYSIAGPVEKIIPVDVRIPGCPPKPEAIVDGILKAMRMF</sequence>
<evidence type="ECO:0000259" key="7">
    <source>
        <dbReference type="Pfam" id="PF01058"/>
    </source>
</evidence>
<comment type="cofactor">
    <cofactor evidence="1">
        <name>[4Fe-4S] cluster</name>
        <dbReference type="ChEBI" id="CHEBI:49883"/>
    </cofactor>
</comment>
<comment type="caution">
    <text evidence="8">The sequence shown here is derived from an EMBL/GenBank/DDBJ whole genome shotgun (WGS) entry which is preliminary data.</text>
</comment>
<proteinExistence type="inferred from homology"/>
<evidence type="ECO:0000256" key="2">
    <source>
        <dbReference type="ARBA" id="ARBA00009173"/>
    </source>
</evidence>
<dbReference type="GO" id="GO:0051539">
    <property type="term" value="F:4 iron, 4 sulfur cluster binding"/>
    <property type="evidence" value="ECO:0007669"/>
    <property type="project" value="UniProtKB-KW"/>
</dbReference>
<evidence type="ECO:0000256" key="4">
    <source>
        <dbReference type="ARBA" id="ARBA00022723"/>
    </source>
</evidence>
<dbReference type="PANTHER" id="PTHR42989">
    <property type="entry name" value="HYDROGENASE-4 COMPONENT I"/>
    <property type="match status" value="1"/>
</dbReference>
<evidence type="ECO:0000256" key="1">
    <source>
        <dbReference type="ARBA" id="ARBA00001966"/>
    </source>
</evidence>
<dbReference type="NCBIfam" id="NF005012">
    <property type="entry name" value="PRK06411.1"/>
    <property type="match status" value="1"/>
</dbReference>
<keyword evidence="9" id="KW-1185">Reference proteome</keyword>
<name>A0A2V2MVU5_9EURY</name>
<evidence type="ECO:0000256" key="5">
    <source>
        <dbReference type="ARBA" id="ARBA00023004"/>
    </source>
</evidence>
<keyword evidence="6" id="KW-0411">Iron-sulfur</keyword>
<keyword evidence="5" id="KW-0408">Iron</keyword>
<dbReference type="RefSeq" id="WP_109968763.1">
    <property type="nucleotide sequence ID" value="NZ_CP176093.1"/>
</dbReference>
<dbReference type="InterPro" id="IPR052375">
    <property type="entry name" value="Complex_I_20kDa-like"/>
</dbReference>
<evidence type="ECO:0000313" key="9">
    <source>
        <dbReference type="Proteomes" id="UP000245657"/>
    </source>
</evidence>
<dbReference type="AlphaFoldDB" id="A0A2V2MVU5"/>
<gene>
    <name evidence="8" type="ORF">DK846_09880</name>
</gene>
<protein>
    <submittedName>
        <fullName evidence="8">NADH-quinone oxidoreductase subunit B</fullName>
    </submittedName>
</protein>
<dbReference type="GO" id="GO:0046872">
    <property type="term" value="F:metal ion binding"/>
    <property type="evidence" value="ECO:0007669"/>
    <property type="project" value="UniProtKB-KW"/>
</dbReference>
<accession>A0A2V2MVU5</accession>
<evidence type="ECO:0000313" key="8">
    <source>
        <dbReference type="EMBL" id="PWR72274.1"/>
    </source>
</evidence>
<dbReference type="Pfam" id="PF01058">
    <property type="entry name" value="Oxidored_q6"/>
    <property type="match status" value="1"/>
</dbReference>
<dbReference type="OrthoDB" id="5740at2157"/>
<dbReference type="PANTHER" id="PTHR42989:SF1">
    <property type="entry name" value="FORMATE HYDROGENLYASE SUBUNIT 7-RELATED"/>
    <property type="match status" value="1"/>
</dbReference>
<keyword evidence="3" id="KW-0004">4Fe-4S</keyword>
<dbReference type="GeneID" id="97547841"/>
<dbReference type="Gene3D" id="3.40.50.12280">
    <property type="match status" value="1"/>
</dbReference>
<dbReference type="Proteomes" id="UP000245657">
    <property type="component" value="Unassembled WGS sequence"/>
</dbReference>
<comment type="similarity">
    <text evidence="2">Belongs to the complex I 20 kDa subunit family.</text>
</comment>
<dbReference type="InterPro" id="IPR006137">
    <property type="entry name" value="NADH_UbQ_OxRdtase-like_20kDa"/>
</dbReference>